<evidence type="ECO:0000256" key="3">
    <source>
        <dbReference type="ARBA" id="ARBA00022729"/>
    </source>
</evidence>
<keyword evidence="5" id="KW-0378">Hydrolase</keyword>
<sequence length="356" mass="36740">MFGAFMASSMVPSSHVSPEVTTQAVASSSLPFTANRVETYAVQPGNTLSGIAWRFHTSIEQLVALNHLANPNLIQVGETLQVAGNGQGSGNSSASPTFTTNHATTYTVKPGNTLSGIAGAFHTTVSSLVALNHLANPNQLRVGQVLIISGSPSPVTSSPSTSSGTRYTVEPGNTLSGIAAQFGVSWQAIAAANGLANPNALEVGQVLTIPASGSAGSYIPAASPRTNFGQALVNTALSYLGVPYVWGGASPSGFDCSGLVQYVFARNGVSIPRTSWAQYAAANKIAKWQLQPGDLVFFSTDGPGASHVGLYIGSYPALGYSQAFVEAPEPGLTVRVSNLDSPYYEATYYGAGFINP</sequence>
<dbReference type="Gene3D" id="3.90.1720.10">
    <property type="entry name" value="endopeptidase domain like (from Nostoc punctiforme)"/>
    <property type="match status" value="1"/>
</dbReference>
<accession>A0A2T2XL86</accession>
<keyword evidence="6" id="KW-0788">Thiol protease</keyword>
<evidence type="ECO:0000256" key="2">
    <source>
        <dbReference type="ARBA" id="ARBA00022670"/>
    </source>
</evidence>
<feature type="domain" description="LysM" evidence="7">
    <location>
        <begin position="38"/>
        <end position="82"/>
    </location>
</feature>
<dbReference type="Gene3D" id="3.10.350.10">
    <property type="entry name" value="LysM domain"/>
    <property type="match status" value="3"/>
</dbReference>
<protein>
    <submittedName>
        <fullName evidence="9">Peptidoglycan endopeptidase</fullName>
    </submittedName>
</protein>
<evidence type="ECO:0000256" key="1">
    <source>
        <dbReference type="ARBA" id="ARBA00007074"/>
    </source>
</evidence>
<dbReference type="SMART" id="SM00257">
    <property type="entry name" value="LysM"/>
    <property type="match status" value="3"/>
</dbReference>
<dbReference type="InterPro" id="IPR036779">
    <property type="entry name" value="LysM_dom_sf"/>
</dbReference>
<evidence type="ECO:0000259" key="8">
    <source>
        <dbReference type="PROSITE" id="PS51935"/>
    </source>
</evidence>
<dbReference type="Proteomes" id="UP000242972">
    <property type="component" value="Unassembled WGS sequence"/>
</dbReference>
<dbReference type="SUPFAM" id="SSF54001">
    <property type="entry name" value="Cysteine proteinases"/>
    <property type="match status" value="1"/>
</dbReference>
<proteinExistence type="inferred from homology"/>
<evidence type="ECO:0000256" key="4">
    <source>
        <dbReference type="ARBA" id="ARBA00022737"/>
    </source>
</evidence>
<organism evidence="9 10">
    <name type="scientific">Sulfobacillus benefaciens</name>
    <dbReference type="NCBI Taxonomy" id="453960"/>
    <lineage>
        <taxon>Bacteria</taxon>
        <taxon>Bacillati</taxon>
        <taxon>Bacillota</taxon>
        <taxon>Clostridia</taxon>
        <taxon>Eubacteriales</taxon>
        <taxon>Clostridiales Family XVII. Incertae Sedis</taxon>
        <taxon>Sulfobacillus</taxon>
    </lineage>
</organism>
<name>A0A2T2XL86_9FIRM</name>
<evidence type="ECO:0000256" key="5">
    <source>
        <dbReference type="ARBA" id="ARBA00022801"/>
    </source>
</evidence>
<dbReference type="GO" id="GO:0008234">
    <property type="term" value="F:cysteine-type peptidase activity"/>
    <property type="evidence" value="ECO:0007669"/>
    <property type="project" value="UniProtKB-KW"/>
</dbReference>
<comment type="similarity">
    <text evidence="1">Belongs to the peptidase C40 family.</text>
</comment>
<dbReference type="Pfam" id="PF01476">
    <property type="entry name" value="LysM"/>
    <property type="match status" value="3"/>
</dbReference>
<comment type="caution">
    <text evidence="9">The sequence shown here is derived from an EMBL/GenBank/DDBJ whole genome shotgun (WGS) entry which is preliminary data.</text>
</comment>
<dbReference type="AlphaFoldDB" id="A0A2T2XL86"/>
<dbReference type="InterPro" id="IPR018392">
    <property type="entry name" value="LysM"/>
</dbReference>
<feature type="domain" description="NlpC/P60" evidence="8">
    <location>
        <begin position="226"/>
        <end position="355"/>
    </location>
</feature>
<reference evidence="9 10" key="1">
    <citation type="journal article" date="2014" name="BMC Genomics">
        <title>Comparison of environmental and isolate Sulfobacillus genomes reveals diverse carbon, sulfur, nitrogen, and hydrogen metabolisms.</title>
        <authorList>
            <person name="Justice N.B."/>
            <person name="Norman A."/>
            <person name="Brown C.T."/>
            <person name="Singh A."/>
            <person name="Thomas B.C."/>
            <person name="Banfield J.F."/>
        </authorList>
    </citation>
    <scope>NUCLEOTIDE SEQUENCE [LARGE SCALE GENOMIC DNA]</scope>
    <source>
        <strain evidence="9">AMDSBA4</strain>
    </source>
</reference>
<gene>
    <name evidence="9" type="ORF">C7B46_01955</name>
</gene>
<dbReference type="PANTHER" id="PTHR47053:SF1">
    <property type="entry name" value="MUREIN DD-ENDOPEPTIDASE MEPH-RELATED"/>
    <property type="match status" value="1"/>
</dbReference>
<feature type="domain" description="LysM" evidence="7">
    <location>
        <begin position="104"/>
        <end position="148"/>
    </location>
</feature>
<dbReference type="InterPro" id="IPR000064">
    <property type="entry name" value="NLP_P60_dom"/>
</dbReference>
<keyword evidence="4" id="KW-0677">Repeat</keyword>
<dbReference type="EMBL" id="PXYW01000003">
    <property type="protein sequence ID" value="PSR35241.1"/>
    <property type="molecule type" value="Genomic_DNA"/>
</dbReference>
<dbReference type="GO" id="GO:0006508">
    <property type="term" value="P:proteolysis"/>
    <property type="evidence" value="ECO:0007669"/>
    <property type="project" value="UniProtKB-KW"/>
</dbReference>
<evidence type="ECO:0000313" key="10">
    <source>
        <dbReference type="Proteomes" id="UP000242972"/>
    </source>
</evidence>
<evidence type="ECO:0000256" key="6">
    <source>
        <dbReference type="ARBA" id="ARBA00022807"/>
    </source>
</evidence>
<keyword evidence="3" id="KW-0732">Signal</keyword>
<dbReference type="InterPro" id="IPR038765">
    <property type="entry name" value="Papain-like_cys_pep_sf"/>
</dbReference>
<dbReference type="PROSITE" id="PS51935">
    <property type="entry name" value="NLPC_P60"/>
    <property type="match status" value="1"/>
</dbReference>
<dbReference type="PANTHER" id="PTHR47053">
    <property type="entry name" value="MUREIN DD-ENDOPEPTIDASE MEPH-RELATED"/>
    <property type="match status" value="1"/>
</dbReference>
<dbReference type="Pfam" id="PF00877">
    <property type="entry name" value="NLPC_P60"/>
    <property type="match status" value="1"/>
</dbReference>
<keyword evidence="2" id="KW-0645">Protease</keyword>
<dbReference type="InterPro" id="IPR051202">
    <property type="entry name" value="Peptidase_C40"/>
</dbReference>
<dbReference type="SUPFAM" id="SSF54106">
    <property type="entry name" value="LysM domain"/>
    <property type="match status" value="3"/>
</dbReference>
<dbReference type="CDD" id="cd00118">
    <property type="entry name" value="LysM"/>
    <property type="match status" value="3"/>
</dbReference>
<evidence type="ECO:0000259" key="7">
    <source>
        <dbReference type="PROSITE" id="PS51782"/>
    </source>
</evidence>
<evidence type="ECO:0000313" key="9">
    <source>
        <dbReference type="EMBL" id="PSR35241.1"/>
    </source>
</evidence>
<feature type="domain" description="LysM" evidence="7">
    <location>
        <begin position="165"/>
        <end position="209"/>
    </location>
</feature>
<dbReference type="PROSITE" id="PS51782">
    <property type="entry name" value="LYSM"/>
    <property type="match status" value="3"/>
</dbReference>